<dbReference type="GeneID" id="6164833"/>
<evidence type="ECO:0000313" key="3">
    <source>
        <dbReference type="Proteomes" id="UP000001694"/>
    </source>
</evidence>
<dbReference type="PANTHER" id="PTHR40112:SF1">
    <property type="entry name" value="H2HPP ISOMERASE"/>
    <property type="match status" value="1"/>
</dbReference>
<dbReference type="Gene3D" id="2.60.120.10">
    <property type="entry name" value="Jelly Rolls"/>
    <property type="match status" value="1"/>
</dbReference>
<organism evidence="2 3">
    <name type="scientific">Pyrobaculum neutrophilum (strain DSM 2338 / JCM 9278 / NBRC 100436 / V24Sta)</name>
    <name type="common">Thermoproteus neutrophilus</name>
    <dbReference type="NCBI Taxonomy" id="444157"/>
    <lineage>
        <taxon>Archaea</taxon>
        <taxon>Thermoproteota</taxon>
        <taxon>Thermoprotei</taxon>
        <taxon>Thermoproteales</taxon>
        <taxon>Thermoproteaceae</taxon>
        <taxon>Pyrobaculum</taxon>
    </lineage>
</organism>
<dbReference type="PANTHER" id="PTHR40112">
    <property type="entry name" value="H2HPP ISOMERASE"/>
    <property type="match status" value="1"/>
</dbReference>
<dbReference type="eggNOG" id="arCOG02999">
    <property type="taxonomic scope" value="Archaea"/>
</dbReference>
<dbReference type="InterPro" id="IPR052535">
    <property type="entry name" value="Bacilysin_H2HPP_isomerase"/>
</dbReference>
<evidence type="ECO:0000313" key="2">
    <source>
        <dbReference type="EMBL" id="ACB40778.1"/>
    </source>
</evidence>
<dbReference type="InterPro" id="IPR013096">
    <property type="entry name" value="Cupin_2"/>
</dbReference>
<dbReference type="RefSeq" id="WP_012351197.1">
    <property type="nucleotide sequence ID" value="NC_010525.1"/>
</dbReference>
<dbReference type="OrthoDB" id="114121at2157"/>
<dbReference type="Pfam" id="PF07883">
    <property type="entry name" value="Cupin_2"/>
    <property type="match status" value="1"/>
</dbReference>
<dbReference type="KEGG" id="tne:Tneu_1863"/>
<dbReference type="CDD" id="cd02238">
    <property type="entry name" value="cupin_KdgF"/>
    <property type="match status" value="1"/>
</dbReference>
<dbReference type="PIRSF" id="PIRSF029883">
    <property type="entry name" value="KdgF"/>
    <property type="match status" value="1"/>
</dbReference>
<dbReference type="AlphaFoldDB" id="B1YBH6"/>
<dbReference type="STRING" id="444157.Tneu_1863"/>
<dbReference type="Proteomes" id="UP000001694">
    <property type="component" value="Chromosome"/>
</dbReference>
<proteinExistence type="predicted"/>
<protein>
    <submittedName>
        <fullName evidence="2">Cupin 2 conserved barrel domain protein</fullName>
    </submittedName>
</protein>
<sequence length="100" mass="11267">MTWRWERLSDCVERRYISGEGATVAQFKLKAGCVVQRHSHPNEQITVVLEGLLEFEVGGRRFTASQGDVVHIPPGVEHEAVALTDAVVVDVFAPPRRDWR</sequence>
<evidence type="ECO:0000259" key="1">
    <source>
        <dbReference type="Pfam" id="PF07883"/>
    </source>
</evidence>
<dbReference type="HOGENOM" id="CLU_134269_0_0_2"/>
<name>B1YBH6_PYRNV</name>
<dbReference type="InterPro" id="IPR025499">
    <property type="entry name" value="KdgF"/>
</dbReference>
<dbReference type="InterPro" id="IPR011051">
    <property type="entry name" value="RmlC_Cupin_sf"/>
</dbReference>
<gene>
    <name evidence="2" type="ordered locus">Tneu_1863</name>
</gene>
<feature type="domain" description="Cupin type-2" evidence="1">
    <location>
        <begin position="27"/>
        <end position="91"/>
    </location>
</feature>
<reference evidence="2" key="1">
    <citation type="submission" date="2008-03" db="EMBL/GenBank/DDBJ databases">
        <title>Complete sequence of Thermoproteus neutrophilus V24Sta.</title>
        <authorList>
            <consortium name="US DOE Joint Genome Institute"/>
            <person name="Copeland A."/>
            <person name="Lucas S."/>
            <person name="Lapidus A."/>
            <person name="Glavina del Rio T."/>
            <person name="Dalin E."/>
            <person name="Tice H."/>
            <person name="Bruce D."/>
            <person name="Goodwin L."/>
            <person name="Pitluck S."/>
            <person name="Sims D."/>
            <person name="Brettin T."/>
            <person name="Detter J.C."/>
            <person name="Han C."/>
            <person name="Kuske C.R."/>
            <person name="Schmutz J."/>
            <person name="Larimer F."/>
            <person name="Land M."/>
            <person name="Hauser L."/>
            <person name="Kyrpides N."/>
            <person name="Mikhailova N."/>
            <person name="Biddle J.F."/>
            <person name="Zhang Z."/>
            <person name="Fitz-Gibbon S.T."/>
            <person name="Lowe T.M."/>
            <person name="Saltikov C."/>
            <person name="House C.H."/>
            <person name="Richardson P."/>
        </authorList>
    </citation>
    <scope>NUCLEOTIDE SEQUENCE [LARGE SCALE GENOMIC DNA]</scope>
    <source>
        <strain evidence="2">V24Sta</strain>
    </source>
</reference>
<dbReference type="SUPFAM" id="SSF51182">
    <property type="entry name" value="RmlC-like cupins"/>
    <property type="match status" value="1"/>
</dbReference>
<dbReference type="InterPro" id="IPR014710">
    <property type="entry name" value="RmlC-like_jellyroll"/>
</dbReference>
<accession>B1YBH6</accession>
<dbReference type="EMBL" id="CP001014">
    <property type="protein sequence ID" value="ACB40778.1"/>
    <property type="molecule type" value="Genomic_DNA"/>
</dbReference>
<keyword evidence="3" id="KW-1185">Reference proteome</keyword>